<accession>A0A1G6RAN3</accession>
<dbReference type="PANTHER" id="PTHR30097">
    <property type="entry name" value="CATION EFFLUX SYSTEM PROTEIN CUSB"/>
    <property type="match status" value="1"/>
</dbReference>
<dbReference type="EMBL" id="FMYP01000071">
    <property type="protein sequence ID" value="SDD01145.1"/>
    <property type="molecule type" value="Genomic_DNA"/>
</dbReference>
<keyword evidence="6" id="KW-1185">Reference proteome</keyword>
<evidence type="ECO:0000256" key="2">
    <source>
        <dbReference type="ARBA" id="ARBA00022448"/>
    </source>
</evidence>
<dbReference type="OrthoDB" id="9809068at2"/>
<dbReference type="InterPro" id="IPR051909">
    <property type="entry name" value="MFP_Cation_Efflux"/>
</dbReference>
<dbReference type="SUPFAM" id="SSF111369">
    <property type="entry name" value="HlyD-like secretion proteins"/>
    <property type="match status" value="1"/>
</dbReference>
<keyword evidence="2" id="KW-0813">Transport</keyword>
<dbReference type="InterPro" id="IPR006143">
    <property type="entry name" value="RND_pump_MFP"/>
</dbReference>
<dbReference type="Gene3D" id="2.40.30.170">
    <property type="match status" value="1"/>
</dbReference>
<dbReference type="GO" id="GO:0016020">
    <property type="term" value="C:membrane"/>
    <property type="evidence" value="ECO:0007669"/>
    <property type="project" value="InterPro"/>
</dbReference>
<evidence type="ECO:0000256" key="3">
    <source>
        <dbReference type="SAM" id="MobiDB-lite"/>
    </source>
</evidence>
<dbReference type="InterPro" id="IPR058649">
    <property type="entry name" value="CzcB_C"/>
</dbReference>
<evidence type="ECO:0000256" key="1">
    <source>
        <dbReference type="ARBA" id="ARBA00009477"/>
    </source>
</evidence>
<dbReference type="GO" id="GO:0060003">
    <property type="term" value="P:copper ion export"/>
    <property type="evidence" value="ECO:0007669"/>
    <property type="project" value="TreeGrafter"/>
</dbReference>
<dbReference type="GO" id="GO:0015679">
    <property type="term" value="P:plasma membrane copper ion transport"/>
    <property type="evidence" value="ECO:0007669"/>
    <property type="project" value="TreeGrafter"/>
</dbReference>
<feature type="region of interest" description="Disordered" evidence="3">
    <location>
        <begin position="24"/>
        <end position="43"/>
    </location>
</feature>
<proteinExistence type="inferred from homology"/>
<dbReference type="Proteomes" id="UP000199452">
    <property type="component" value="Unassembled WGS sequence"/>
</dbReference>
<sequence length="515" mass="55401">MKQIFNYILVATIAFSGCNNNAPHKEGEEAHAHEVAEASHEEEGHNHAAVIQQLVGYNANFELYAEVAPLVVGESTNILAHFTHLNNYKPLTEGKVTINLILGSKGVRQTIETPTRPGIYQFSIKPESAGAAKFIFEIETSKGKERLEVENITVYADDHEAAHASEGEAKPNPAAVSFTKEQSWGIDFSTTVVAPHQFGAIIKSVGEIQSAPNDETIITAKSSGIVSINNQIFEGNSISAGQSILTISGRGLGDGNASLKLSEAKNRFEQAKANYERASELAKSKIASEKELQHATTEFENAKAAYNDLSSTTSEKGQTVSSPKSGYIKLLLVSNGQYVEQGQPLATISQTKNLVIRVEVQQRYLALLKGLYSAAITATDGKTYSLEQLRGRVLSRGEGLTGNSYLLPVYLEVNNQGNLYAGSLVDIYLKAKTGTSTITVPNASILEEQGLFFVYLQLTPESFEKREVKIGATDGIETVIVSGLAPNDRVVSQGAILIKAASASGKIDPHAGHVH</sequence>
<dbReference type="RefSeq" id="WP_092440366.1">
    <property type="nucleotide sequence ID" value="NZ_FMYP01000071.1"/>
</dbReference>
<comment type="similarity">
    <text evidence="1">Belongs to the membrane fusion protein (MFP) (TC 8.A.1) family.</text>
</comment>
<name>A0A1G6RAN3_9BACT</name>
<reference evidence="5 6" key="1">
    <citation type="submission" date="2016-09" db="EMBL/GenBank/DDBJ databases">
        <authorList>
            <person name="Capua I."/>
            <person name="De Benedictis P."/>
            <person name="Joannis T."/>
            <person name="Lombin L.H."/>
            <person name="Cattoli G."/>
        </authorList>
    </citation>
    <scope>NUCLEOTIDE SEQUENCE [LARGE SCALE GENOMIC DNA]</scope>
    <source>
        <strain evidence="5 6">A7P-90m</strain>
    </source>
</reference>
<dbReference type="Gene3D" id="1.10.287.470">
    <property type="entry name" value="Helix hairpin bin"/>
    <property type="match status" value="1"/>
</dbReference>
<dbReference type="AlphaFoldDB" id="A0A1G6RAN3"/>
<organism evidence="5 6">
    <name type="scientific">Williamwhitmania taraxaci</name>
    <dbReference type="NCBI Taxonomy" id="1640674"/>
    <lineage>
        <taxon>Bacteria</taxon>
        <taxon>Pseudomonadati</taxon>
        <taxon>Bacteroidota</taxon>
        <taxon>Bacteroidia</taxon>
        <taxon>Bacteroidales</taxon>
        <taxon>Williamwhitmaniaceae</taxon>
        <taxon>Williamwhitmania</taxon>
    </lineage>
</organism>
<dbReference type="GO" id="GO:0022857">
    <property type="term" value="F:transmembrane transporter activity"/>
    <property type="evidence" value="ECO:0007669"/>
    <property type="project" value="InterPro"/>
</dbReference>
<evidence type="ECO:0000313" key="6">
    <source>
        <dbReference type="Proteomes" id="UP000199452"/>
    </source>
</evidence>
<feature type="domain" description="CzcB-like C-terminal circularly permuted SH3-like" evidence="4">
    <location>
        <begin position="438"/>
        <end position="499"/>
    </location>
</feature>
<dbReference type="NCBIfam" id="TIGR01730">
    <property type="entry name" value="RND_mfp"/>
    <property type="match status" value="1"/>
</dbReference>
<dbReference type="PANTHER" id="PTHR30097:SF4">
    <property type="entry name" value="SLR6042 PROTEIN"/>
    <property type="match status" value="1"/>
</dbReference>
<dbReference type="STRING" id="1640674.SAMN05216323_107117"/>
<dbReference type="Gene3D" id="2.40.420.20">
    <property type="match status" value="1"/>
</dbReference>
<evidence type="ECO:0000313" key="5">
    <source>
        <dbReference type="EMBL" id="SDD01145.1"/>
    </source>
</evidence>
<dbReference type="Pfam" id="PF25975">
    <property type="entry name" value="CzcB_C"/>
    <property type="match status" value="1"/>
</dbReference>
<gene>
    <name evidence="5" type="ORF">SAMN05216323_107117</name>
</gene>
<dbReference type="PROSITE" id="PS51257">
    <property type="entry name" value="PROKAR_LIPOPROTEIN"/>
    <property type="match status" value="1"/>
</dbReference>
<evidence type="ECO:0000259" key="4">
    <source>
        <dbReference type="Pfam" id="PF25975"/>
    </source>
</evidence>
<dbReference type="GO" id="GO:0030313">
    <property type="term" value="C:cell envelope"/>
    <property type="evidence" value="ECO:0007669"/>
    <property type="project" value="TreeGrafter"/>
</dbReference>
<dbReference type="Gene3D" id="2.40.50.100">
    <property type="match status" value="1"/>
</dbReference>
<protein>
    <submittedName>
        <fullName evidence="5">RND family efflux transporter, MFP subunit</fullName>
    </submittedName>
</protein>